<dbReference type="GO" id="GO:0045815">
    <property type="term" value="P:transcription initiation-coupled chromatin remodeling"/>
    <property type="evidence" value="ECO:0007669"/>
    <property type="project" value="TreeGrafter"/>
</dbReference>
<evidence type="ECO:0000313" key="10">
    <source>
        <dbReference type="Proteomes" id="UP001497482"/>
    </source>
</evidence>
<dbReference type="Pfam" id="PF17862">
    <property type="entry name" value="AAA_lid_3"/>
    <property type="match status" value="1"/>
</dbReference>
<dbReference type="AlphaFoldDB" id="A0AAV2K221"/>
<dbReference type="InterPro" id="IPR041569">
    <property type="entry name" value="AAA_lid_3"/>
</dbReference>
<dbReference type="GO" id="GO:0005634">
    <property type="term" value="C:nucleus"/>
    <property type="evidence" value="ECO:0007669"/>
    <property type="project" value="TreeGrafter"/>
</dbReference>
<feature type="domain" description="Bromo" evidence="8">
    <location>
        <begin position="819"/>
        <end position="881"/>
    </location>
</feature>
<dbReference type="Gene3D" id="1.20.920.10">
    <property type="entry name" value="Bromodomain-like"/>
    <property type="match status" value="1"/>
</dbReference>
<dbReference type="GO" id="GO:0006337">
    <property type="term" value="P:nucleosome disassembly"/>
    <property type="evidence" value="ECO:0007669"/>
    <property type="project" value="TreeGrafter"/>
</dbReference>
<feature type="compositionally biased region" description="Acidic residues" evidence="7">
    <location>
        <begin position="36"/>
        <end position="55"/>
    </location>
</feature>
<dbReference type="InterPro" id="IPR027417">
    <property type="entry name" value="P-loop_NTPase"/>
</dbReference>
<dbReference type="GO" id="GO:0003682">
    <property type="term" value="F:chromatin binding"/>
    <property type="evidence" value="ECO:0007669"/>
    <property type="project" value="TreeGrafter"/>
</dbReference>
<reference evidence="9 10" key="1">
    <citation type="submission" date="2024-04" db="EMBL/GenBank/DDBJ databases">
        <authorList>
            <person name="Waldvogel A.-M."/>
            <person name="Schoenle A."/>
        </authorList>
    </citation>
    <scope>NUCLEOTIDE SEQUENCE [LARGE SCALE GENOMIC DNA]</scope>
</reference>
<evidence type="ECO:0000256" key="3">
    <source>
        <dbReference type="ARBA" id="ARBA00022840"/>
    </source>
</evidence>
<gene>
    <name evidence="9" type="ORF">KC01_LOCUS14331</name>
</gene>
<evidence type="ECO:0000256" key="7">
    <source>
        <dbReference type="SAM" id="MobiDB-lite"/>
    </source>
</evidence>
<dbReference type="PANTHER" id="PTHR23069">
    <property type="entry name" value="AAA DOMAIN-CONTAINING"/>
    <property type="match status" value="1"/>
</dbReference>
<dbReference type="PROSITE" id="PS00633">
    <property type="entry name" value="BROMODOMAIN_1"/>
    <property type="match status" value="1"/>
</dbReference>
<dbReference type="Gene3D" id="1.10.8.60">
    <property type="match status" value="1"/>
</dbReference>
<feature type="compositionally biased region" description="Basic residues" evidence="7">
    <location>
        <begin position="934"/>
        <end position="946"/>
    </location>
</feature>
<protein>
    <recommendedName>
        <fullName evidence="8">Bromo domain-containing protein</fullName>
    </recommendedName>
</protein>
<dbReference type="SMART" id="SM00297">
    <property type="entry name" value="BROMO"/>
    <property type="match status" value="1"/>
</dbReference>
<dbReference type="InterPro" id="IPR003959">
    <property type="entry name" value="ATPase_AAA_core"/>
</dbReference>
<dbReference type="FunFam" id="3.40.50.300:FF:000061">
    <property type="entry name" value="ATPase family, AAA domain-containing 2"/>
    <property type="match status" value="1"/>
</dbReference>
<name>A0AAV2K221_KNICA</name>
<dbReference type="Gene3D" id="3.40.50.300">
    <property type="entry name" value="P-loop containing nucleotide triphosphate hydrolases"/>
    <property type="match status" value="2"/>
</dbReference>
<keyword evidence="3" id="KW-0067">ATP-binding</keyword>
<dbReference type="SUPFAM" id="SSF47370">
    <property type="entry name" value="Bromodomain"/>
    <property type="match status" value="1"/>
</dbReference>
<keyword evidence="6" id="KW-0175">Coiled coil</keyword>
<keyword evidence="2" id="KW-0547">Nucleotide-binding</keyword>
<evidence type="ECO:0000313" key="9">
    <source>
        <dbReference type="EMBL" id="CAL1583922.1"/>
    </source>
</evidence>
<comment type="similarity">
    <text evidence="1">Belongs to the AAA ATPase family.</text>
</comment>
<dbReference type="InterPro" id="IPR018359">
    <property type="entry name" value="Bromodomain_CS"/>
</dbReference>
<dbReference type="SUPFAM" id="SSF52540">
    <property type="entry name" value="P-loop containing nucleoside triphosphate hydrolases"/>
    <property type="match status" value="2"/>
</dbReference>
<dbReference type="FunFam" id="1.10.8.60:FF:000016">
    <property type="entry name" value="ATPase family AAA domain-containing protein 2B"/>
    <property type="match status" value="1"/>
</dbReference>
<keyword evidence="4 5" id="KW-0103">Bromodomain</keyword>
<dbReference type="PANTHER" id="PTHR23069:SF4">
    <property type="entry name" value="ATPASE FAMILY AAA DOMAIN-CONTAINING PROTEIN 2"/>
    <property type="match status" value="1"/>
</dbReference>
<dbReference type="InterPro" id="IPR003593">
    <property type="entry name" value="AAA+_ATPase"/>
</dbReference>
<dbReference type="PROSITE" id="PS50014">
    <property type="entry name" value="BROMODOMAIN_2"/>
    <property type="match status" value="1"/>
</dbReference>
<dbReference type="Pfam" id="PF00439">
    <property type="entry name" value="Bromodomain"/>
    <property type="match status" value="1"/>
</dbReference>
<dbReference type="Pfam" id="PF00004">
    <property type="entry name" value="AAA"/>
    <property type="match status" value="1"/>
</dbReference>
<evidence type="ECO:0000256" key="2">
    <source>
        <dbReference type="ARBA" id="ARBA00022741"/>
    </source>
</evidence>
<dbReference type="InterPro" id="IPR045199">
    <property type="entry name" value="ATAD2-like"/>
</dbReference>
<evidence type="ECO:0000259" key="8">
    <source>
        <dbReference type="PROSITE" id="PS50014"/>
    </source>
</evidence>
<dbReference type="GO" id="GO:0006334">
    <property type="term" value="P:nucleosome assembly"/>
    <property type="evidence" value="ECO:0007669"/>
    <property type="project" value="TreeGrafter"/>
</dbReference>
<dbReference type="PRINTS" id="PR00503">
    <property type="entry name" value="BROMODOMAIN"/>
</dbReference>
<evidence type="ECO:0000256" key="6">
    <source>
        <dbReference type="SAM" id="Coils"/>
    </source>
</evidence>
<feature type="coiled-coil region" evidence="6">
    <location>
        <begin position="778"/>
        <end position="805"/>
    </location>
</feature>
<evidence type="ECO:0000256" key="1">
    <source>
        <dbReference type="ARBA" id="ARBA00006914"/>
    </source>
</evidence>
<dbReference type="InterPro" id="IPR001487">
    <property type="entry name" value="Bromodomain"/>
</dbReference>
<dbReference type="SMART" id="SM00382">
    <property type="entry name" value="AAA"/>
    <property type="match status" value="1"/>
</dbReference>
<dbReference type="GO" id="GO:0042393">
    <property type="term" value="F:histone binding"/>
    <property type="evidence" value="ECO:0007669"/>
    <property type="project" value="TreeGrafter"/>
</dbReference>
<evidence type="ECO:0000256" key="4">
    <source>
        <dbReference type="ARBA" id="ARBA00023117"/>
    </source>
</evidence>
<organism evidence="9 10">
    <name type="scientific">Knipowitschia caucasica</name>
    <name type="common">Caucasian dwarf goby</name>
    <name type="synonym">Pomatoschistus caucasicus</name>
    <dbReference type="NCBI Taxonomy" id="637954"/>
    <lineage>
        <taxon>Eukaryota</taxon>
        <taxon>Metazoa</taxon>
        <taxon>Chordata</taxon>
        <taxon>Craniata</taxon>
        <taxon>Vertebrata</taxon>
        <taxon>Euteleostomi</taxon>
        <taxon>Actinopterygii</taxon>
        <taxon>Neopterygii</taxon>
        <taxon>Teleostei</taxon>
        <taxon>Neoteleostei</taxon>
        <taxon>Acanthomorphata</taxon>
        <taxon>Gobiaria</taxon>
        <taxon>Gobiiformes</taxon>
        <taxon>Gobioidei</taxon>
        <taxon>Gobiidae</taxon>
        <taxon>Gobiinae</taxon>
        <taxon>Knipowitschia</taxon>
    </lineage>
</organism>
<dbReference type="Proteomes" id="UP001497482">
    <property type="component" value="Chromosome 16"/>
</dbReference>
<sequence length="1109" mass="124471">MVMIGRKPNGQPGRGTSCPGKSSRRPRKKSTASGEQMEDDGSDSDSSYDESEEEEKPQTHVRRKSARLLDAKLKGLRRSSRIGRNHTSNIFDRNRPNHMRPLLQMKNKRVLSSIREEGKIYSEAQRGLMPQLHNNGEGAKLHEEEPEEDQTSDCDQSMDAKTSHASSVYNANDVFRGTFRICASGPNASHFRPPPSPWINKTSDDESVESDLHSAMARCRPVNLSSHRDKLMSEGSLADIDPVTVDPNVGFQNIGGLSSQIAALKEMVVFPLMYPEVFQRLNIEPPRGCLFHGPPGTGKTLVARALARECSQGAERVSFFMRKGGDVLSKWVGESERQLRLLFKKAYEMRPSIIFFDELDGLAPVRSSRQDQIHSSIVSTLLALMDGLNSRGEVVVIGSTNRLDSIDPALRRPGRFDREFLFGLPDNESRAEILKIHTRLWKPAPSEDFLQELSQKCVGYSGADVRGLCTEAALCALRRRFPQIYSTSQKLQLDVASISVNSADFLNAAKKMRPTAHRSHAVASRPLTATVMPLLTTTLQGALERVQRLFPHAMQPTSKTDTALMAGLQGDDQICGGSRISASGKRRKPLNFTRSAVAQPCSHRPRLLIVGGPASGHTAHLAPAVLNALERLPLHSLELSVLYGTSHTTAEEKCAQVFCEAQRSSPSLLYLPHLHLWWETAGGTLRSSFLTLLSGISTSAPVLLLCTSDRRQEDLDPEVACLFQQKYGEVFEVTAPSDAGRTKFFRDLILNQATEAPPPKGAMRHLEILPLAPPPRPRQLSAQEMRRVEEQEEDMQRELRCFLRHITERLYLDRRFKTFTKPVDTVQVPDYLQVIKQPMDLSSLLTNIDKHKYITVNEFVRDADLIWNNALTYNPDSATLDRKIRHRAHALKDALHAIIREHLDPEFEKACEAMKERRMRRAALLNSENNPRQHMLKKKRPRRKSKWSTGVIPKPKKKKVPAATPAALSESCSSLSSLSDASEDSDVIHHDVTRTRNGDVIAEHRGLTNGFHSSSPRGERQKKLAERVMTEQMQLLGGDDNERTTLPLVVDRSKLRDLLQRVVKKTEGAEVEALEKLYTTLSQCIYRHRDNHMKSELIREMETEVELFS</sequence>
<dbReference type="GO" id="GO:0005524">
    <property type="term" value="F:ATP binding"/>
    <property type="evidence" value="ECO:0007669"/>
    <property type="project" value="UniProtKB-KW"/>
</dbReference>
<proteinExistence type="inferred from homology"/>
<feature type="region of interest" description="Disordered" evidence="7">
    <location>
        <begin position="130"/>
        <end position="161"/>
    </location>
</feature>
<accession>A0AAV2K221</accession>
<dbReference type="EMBL" id="OZ035838">
    <property type="protein sequence ID" value="CAL1583922.1"/>
    <property type="molecule type" value="Genomic_DNA"/>
</dbReference>
<feature type="compositionally biased region" description="Basic residues" evidence="7">
    <location>
        <begin position="74"/>
        <end position="84"/>
    </location>
</feature>
<keyword evidence="10" id="KW-1185">Reference proteome</keyword>
<evidence type="ECO:0000256" key="5">
    <source>
        <dbReference type="PROSITE-ProRule" id="PRU00035"/>
    </source>
</evidence>
<dbReference type="FunFam" id="3.40.50.300:FF:000734">
    <property type="entry name" value="ATPase family, AAA domain containing 2"/>
    <property type="match status" value="1"/>
</dbReference>
<feature type="region of interest" description="Disordered" evidence="7">
    <location>
        <begin position="928"/>
        <end position="967"/>
    </location>
</feature>
<dbReference type="GO" id="GO:0016887">
    <property type="term" value="F:ATP hydrolysis activity"/>
    <property type="evidence" value="ECO:0007669"/>
    <property type="project" value="InterPro"/>
</dbReference>
<feature type="region of interest" description="Disordered" evidence="7">
    <location>
        <begin position="1"/>
        <end position="96"/>
    </location>
</feature>
<dbReference type="InterPro" id="IPR036427">
    <property type="entry name" value="Bromodomain-like_sf"/>
</dbReference>